<dbReference type="EMBL" id="ACZI02000003">
    <property type="protein sequence ID" value="EFV13901.1"/>
    <property type="molecule type" value="Genomic_DNA"/>
</dbReference>
<reference evidence="1 2" key="1">
    <citation type="journal article" date="2011" name="Stand. Genomic Sci.">
        <title>High quality draft genome sequence of Segniliparus rugosus CDC 945(T)= (ATCC BAA-974(T)).</title>
        <authorList>
            <person name="Earl A.M."/>
            <person name="Desjardins C.A."/>
            <person name="Fitzgerald M.G."/>
            <person name="Arachchi H.M."/>
            <person name="Zeng Q."/>
            <person name="Mehta T."/>
            <person name="Griggs A."/>
            <person name="Birren B.W."/>
            <person name="Toney N.C."/>
            <person name="Carr J."/>
            <person name="Posey J."/>
            <person name="Butler W.R."/>
        </authorList>
    </citation>
    <scope>NUCLEOTIDE SEQUENCE [LARGE SCALE GENOMIC DNA]</scope>
    <source>
        <strain evidence="2">ATCC BAA-974 / DSM 45345 / CCUG 50838 / CIP 108380 / JCM 13579 / CDC 945</strain>
    </source>
</reference>
<dbReference type="RefSeq" id="WP_007468821.1">
    <property type="nucleotide sequence ID" value="NZ_KI391954.1"/>
</dbReference>
<organism evidence="1 2">
    <name type="scientific">Segniliparus rugosus (strain ATCC BAA-974 / DSM 45345 / CCUG 50838 / CIP 108380 / JCM 13579 / CDC 945)</name>
    <dbReference type="NCBI Taxonomy" id="679197"/>
    <lineage>
        <taxon>Bacteria</taxon>
        <taxon>Bacillati</taxon>
        <taxon>Actinomycetota</taxon>
        <taxon>Actinomycetes</taxon>
        <taxon>Mycobacteriales</taxon>
        <taxon>Segniliparaceae</taxon>
        <taxon>Segniliparus</taxon>
    </lineage>
</organism>
<dbReference type="HOGENOM" id="CLU_1015231_0_0_11"/>
<proteinExistence type="predicted"/>
<sequence length="274" mass="30599">MAETSPAGEGDVRERTARALGELIEALRRYQEMWAPGAEHPSVLNEPIRSVVGQTWKDGLTLELDQQLTRAHEYPQAALRELICLVDWLVGACEIALAAVRRAEGEEEIAVALRRSLGDGDKAAASALQRRRKRVLAATQAVRSSLGAFVQDEPDESGEAAQLSEADVEMCHFVAGVWSTIVVAGDEYLQLHGLLDLAVRDARSGVWPTRDIAPSLERLRDMMTARIKVVLEECRFNARVLRGMGDREAPQAERQRSYQELWDRNRSRVDYILI</sequence>
<comment type="caution">
    <text evidence="1">The sequence shown here is derived from an EMBL/GenBank/DDBJ whole genome shotgun (WGS) entry which is preliminary data.</text>
</comment>
<dbReference type="Proteomes" id="UP000004816">
    <property type="component" value="Unassembled WGS sequence"/>
</dbReference>
<gene>
    <name evidence="1" type="ORF">HMPREF9336_01230</name>
</gene>
<evidence type="ECO:0000313" key="1">
    <source>
        <dbReference type="EMBL" id="EFV13901.1"/>
    </source>
</evidence>
<evidence type="ECO:0000313" key="2">
    <source>
        <dbReference type="Proteomes" id="UP000004816"/>
    </source>
</evidence>
<dbReference type="STRING" id="679197.HMPREF9336_01230"/>
<accession>E5XP09</accession>
<dbReference type="AlphaFoldDB" id="E5XP09"/>
<protein>
    <submittedName>
        <fullName evidence="1">Uncharacterized protein</fullName>
    </submittedName>
</protein>
<keyword evidence="2" id="KW-1185">Reference proteome</keyword>
<name>E5XP09_SEGRC</name>